<feature type="domain" description="Sulfatase N-terminal" evidence="12">
    <location>
        <begin position="276"/>
        <end position="562"/>
    </location>
</feature>
<evidence type="ECO:0000256" key="6">
    <source>
        <dbReference type="ARBA" id="ARBA00022989"/>
    </source>
</evidence>
<evidence type="ECO:0000256" key="9">
    <source>
        <dbReference type="PIRSR" id="PIRSR005091-2"/>
    </source>
</evidence>
<feature type="binding site" evidence="10">
    <location>
        <position position="284"/>
    </location>
    <ligand>
        <name>Mn(2+)</name>
        <dbReference type="ChEBI" id="CHEBI:29035"/>
    </ligand>
</feature>
<gene>
    <name evidence="13" type="ORF">SAMN02745134_03782</name>
</gene>
<proteinExistence type="inferred from homology"/>
<evidence type="ECO:0000313" key="14">
    <source>
        <dbReference type="Proteomes" id="UP000192468"/>
    </source>
</evidence>
<feature type="transmembrane region" description="Helical" evidence="11">
    <location>
        <begin position="175"/>
        <end position="194"/>
    </location>
</feature>
<dbReference type="PIRSF" id="PIRSF005091">
    <property type="entry name" value="Mmb_sulf_HI1246"/>
    <property type="match status" value="1"/>
</dbReference>
<reference evidence="13 14" key="1">
    <citation type="submission" date="2017-04" db="EMBL/GenBank/DDBJ databases">
        <authorList>
            <person name="Afonso C.L."/>
            <person name="Miller P.J."/>
            <person name="Scott M.A."/>
            <person name="Spackman E."/>
            <person name="Goraichik I."/>
            <person name="Dimitrov K.M."/>
            <person name="Suarez D.L."/>
            <person name="Swayne D.E."/>
        </authorList>
    </citation>
    <scope>NUCLEOTIDE SEQUENCE [LARGE SCALE GENOMIC DNA]</scope>
    <source>
        <strain evidence="13 14">DSM 12555</strain>
    </source>
</reference>
<protein>
    <submittedName>
        <fullName evidence="13">Phosphoglycerol transferase MdoB</fullName>
    </submittedName>
</protein>
<evidence type="ECO:0000313" key="13">
    <source>
        <dbReference type="EMBL" id="SMC29120.1"/>
    </source>
</evidence>
<dbReference type="PANTHER" id="PTHR47371">
    <property type="entry name" value="LIPOTEICHOIC ACID SYNTHASE"/>
    <property type="match status" value="1"/>
</dbReference>
<dbReference type="InterPro" id="IPR017850">
    <property type="entry name" value="Alkaline_phosphatase_core_sf"/>
</dbReference>
<feature type="binding site" evidence="9">
    <location>
        <position position="440"/>
    </location>
    <ligand>
        <name>substrate</name>
    </ligand>
</feature>
<keyword evidence="9" id="KW-0464">Manganese</keyword>
<accession>A0A1W1XYS2</accession>
<comment type="subcellular location">
    <subcellularLocation>
        <location evidence="1">Cell membrane</location>
        <topology evidence="1">Multi-pass membrane protein</topology>
    </subcellularLocation>
</comment>
<comment type="pathway">
    <text evidence="2">Cell wall biogenesis; lipoteichoic acid biosynthesis.</text>
</comment>
<evidence type="ECO:0000256" key="5">
    <source>
        <dbReference type="ARBA" id="ARBA00022692"/>
    </source>
</evidence>
<feature type="binding site" evidence="10">
    <location>
        <position position="500"/>
    </location>
    <ligand>
        <name>Mn(2+)</name>
        <dbReference type="ChEBI" id="CHEBI:29035"/>
    </ligand>
</feature>
<organism evidence="13 14">
    <name type="scientific">Clostridium acidisoli DSM 12555</name>
    <dbReference type="NCBI Taxonomy" id="1121291"/>
    <lineage>
        <taxon>Bacteria</taxon>
        <taxon>Bacillati</taxon>
        <taxon>Bacillota</taxon>
        <taxon>Clostridia</taxon>
        <taxon>Eubacteriales</taxon>
        <taxon>Clostridiaceae</taxon>
        <taxon>Clostridium</taxon>
    </lineage>
</organism>
<dbReference type="CDD" id="cd16015">
    <property type="entry name" value="LTA_synthase"/>
    <property type="match status" value="1"/>
</dbReference>
<evidence type="ECO:0000256" key="11">
    <source>
        <dbReference type="SAM" id="Phobius"/>
    </source>
</evidence>
<dbReference type="EMBL" id="FWXH01000036">
    <property type="protein sequence ID" value="SMC29120.1"/>
    <property type="molecule type" value="Genomic_DNA"/>
</dbReference>
<feature type="binding site" evidence="10">
    <location>
        <position position="326"/>
    </location>
    <ligand>
        <name>Mn(2+)</name>
        <dbReference type="ChEBI" id="CHEBI:29035"/>
    </ligand>
</feature>
<evidence type="ECO:0000256" key="2">
    <source>
        <dbReference type="ARBA" id="ARBA00004936"/>
    </source>
</evidence>
<keyword evidence="4" id="KW-1003">Cell membrane</keyword>
<dbReference type="InterPro" id="IPR000917">
    <property type="entry name" value="Sulfatase_N"/>
</dbReference>
<keyword evidence="5 11" id="KW-0812">Transmembrane</keyword>
<evidence type="ECO:0000256" key="10">
    <source>
        <dbReference type="PIRSR" id="PIRSR005091-3"/>
    </source>
</evidence>
<dbReference type="OrthoDB" id="5901192at2"/>
<evidence type="ECO:0000256" key="4">
    <source>
        <dbReference type="ARBA" id="ARBA00022475"/>
    </source>
</evidence>
<feature type="transmembrane region" description="Helical" evidence="11">
    <location>
        <begin position="94"/>
        <end position="114"/>
    </location>
</feature>
<dbReference type="Gene3D" id="3.40.720.10">
    <property type="entry name" value="Alkaline Phosphatase, subunit A"/>
    <property type="match status" value="1"/>
</dbReference>
<dbReference type="SUPFAM" id="SSF53649">
    <property type="entry name" value="Alkaline phosphatase-like"/>
    <property type="match status" value="1"/>
</dbReference>
<evidence type="ECO:0000256" key="7">
    <source>
        <dbReference type="ARBA" id="ARBA00023136"/>
    </source>
</evidence>
<sequence>MDFNNTKEYSYRDKVIELLKKVTEILPKSKLFYYTILILFAKSLIVIGDVYYENPTFKQAITAYTKISHVYIYIYFIMLFVAFSYLFKNRAHMWFLIIINIVFSILFIADVWYYRGFSALPTLYSLKETGNLDNLSDAVISLIHKSDILFIIDFFILIPFSIINKKMYKDHSRNVILFVILFILSATYTIYVPFKVDNLKLYDKEESFFTIRWKPSITVCNASPIGYHYLDIYNFFKDSKRLILSKTDKKEIKTWFDAKNENNLPDNQYKGMFKGKNLLVIQVESLENFVVGKSVNGQEITPNINKLLNNSLYFNNYNEEVNEGTTSDAELMTNTSIYPVRTGSTFFRYPDNKYYNSMPKILQRQGYFTQAIHPDKGSYWNWMPALSSIGFQKCIDASKFNIDETIGLGLSDASFLRQAAPIIEKNKQPYYNFMITLTSHSPFDLPKKYRELKIDSGLDKSHLGGYLQSVHYTDKQIGIFLDKLRSSGDLKNTVVVLYGDHCGVHKYYQDEVPETKGVESWMIDNHKQIPLIIYNAALKKQEITTTGGEIDLMPTLLYLMGVDKKEYQNTAMGRNLLKTKESYAVWSNGQYIGKSDNKKQEQQAVDGLDIGDKLIRSDYFKTYPEYK</sequence>
<keyword evidence="7 11" id="KW-0472">Membrane</keyword>
<comment type="similarity">
    <text evidence="3">Belongs to the LTA synthase family.</text>
</comment>
<dbReference type="RefSeq" id="WP_084117757.1">
    <property type="nucleotide sequence ID" value="NZ_FWXH01000036.1"/>
</dbReference>
<name>A0A1W1XYS2_9CLOT</name>
<dbReference type="InterPro" id="IPR050448">
    <property type="entry name" value="OpgB/LTA_synthase_biosynth"/>
</dbReference>
<dbReference type="Gene3D" id="3.30.1120.170">
    <property type="match status" value="1"/>
</dbReference>
<dbReference type="STRING" id="1121291.SAMN02745134_03782"/>
<evidence type="ECO:0000256" key="1">
    <source>
        <dbReference type="ARBA" id="ARBA00004651"/>
    </source>
</evidence>
<evidence type="ECO:0000256" key="8">
    <source>
        <dbReference type="PIRSR" id="PIRSR005091-1"/>
    </source>
</evidence>
<dbReference type="GO" id="GO:0005886">
    <property type="term" value="C:plasma membrane"/>
    <property type="evidence" value="ECO:0007669"/>
    <property type="project" value="UniProtKB-SubCell"/>
</dbReference>
<dbReference type="AlphaFoldDB" id="A0A1W1XYS2"/>
<dbReference type="Pfam" id="PF00884">
    <property type="entry name" value="Sulfatase"/>
    <property type="match status" value="1"/>
</dbReference>
<dbReference type="InterPro" id="IPR012160">
    <property type="entry name" value="LtaS-like"/>
</dbReference>
<keyword evidence="9" id="KW-0479">Metal-binding</keyword>
<evidence type="ECO:0000256" key="3">
    <source>
        <dbReference type="ARBA" id="ARBA00009983"/>
    </source>
</evidence>
<feature type="transmembrane region" description="Helical" evidence="11">
    <location>
        <begin position="31"/>
        <end position="50"/>
    </location>
</feature>
<keyword evidence="6 11" id="KW-1133">Transmembrane helix</keyword>
<dbReference type="Proteomes" id="UP000192468">
    <property type="component" value="Unassembled WGS sequence"/>
</dbReference>
<feature type="transmembrane region" description="Helical" evidence="11">
    <location>
        <begin position="142"/>
        <end position="163"/>
    </location>
</feature>
<feature type="active site" evidence="8">
    <location>
        <position position="326"/>
    </location>
</feature>
<keyword evidence="14" id="KW-1185">Reference proteome</keyword>
<evidence type="ECO:0000259" key="12">
    <source>
        <dbReference type="Pfam" id="PF00884"/>
    </source>
</evidence>
<dbReference type="PANTHER" id="PTHR47371:SF3">
    <property type="entry name" value="PHOSPHOGLYCEROL TRANSFERASE I"/>
    <property type="match status" value="1"/>
</dbReference>
<keyword evidence="13" id="KW-0808">Transferase</keyword>
<feature type="transmembrane region" description="Helical" evidence="11">
    <location>
        <begin position="70"/>
        <end position="87"/>
    </location>
</feature>
<dbReference type="GO" id="GO:0046872">
    <property type="term" value="F:metal ion binding"/>
    <property type="evidence" value="ECO:0007669"/>
    <property type="project" value="UniProtKB-KW"/>
</dbReference>
<dbReference type="GO" id="GO:0016740">
    <property type="term" value="F:transferase activity"/>
    <property type="evidence" value="ECO:0007669"/>
    <property type="project" value="UniProtKB-KW"/>
</dbReference>
<feature type="binding site" evidence="10">
    <location>
        <position position="501"/>
    </location>
    <ligand>
        <name>Mn(2+)</name>
        <dbReference type="ChEBI" id="CHEBI:29035"/>
    </ligand>
</feature>